<evidence type="ECO:0000313" key="6">
    <source>
        <dbReference type="Proteomes" id="UP000614216"/>
    </source>
</evidence>
<dbReference type="AlphaFoldDB" id="A0A937FWJ1"/>
<dbReference type="Pfam" id="PF01037">
    <property type="entry name" value="AsnC_trans_reg"/>
    <property type="match status" value="1"/>
</dbReference>
<accession>A0A937FWJ1</accession>
<organism evidence="5 6">
    <name type="scientific">Fulvivirga marina</name>
    <dbReference type="NCBI Taxonomy" id="2494733"/>
    <lineage>
        <taxon>Bacteria</taxon>
        <taxon>Pseudomonadati</taxon>
        <taxon>Bacteroidota</taxon>
        <taxon>Cytophagia</taxon>
        <taxon>Cytophagales</taxon>
        <taxon>Fulvivirgaceae</taxon>
        <taxon>Fulvivirga</taxon>
    </lineage>
</organism>
<evidence type="ECO:0000256" key="2">
    <source>
        <dbReference type="ARBA" id="ARBA00023125"/>
    </source>
</evidence>
<dbReference type="InterPro" id="IPR036388">
    <property type="entry name" value="WH-like_DNA-bd_sf"/>
</dbReference>
<dbReference type="RefSeq" id="WP_202855509.1">
    <property type="nucleotide sequence ID" value="NZ_JAEUGD010000020.1"/>
</dbReference>
<evidence type="ECO:0000256" key="3">
    <source>
        <dbReference type="ARBA" id="ARBA00023163"/>
    </source>
</evidence>
<sequence>MNIKLDETDIKILDILQKEGRITTKALADRLKLSTTPVYERVKRLEREKVIDKYVALLNQKKLDIKLTVFIFISLKNHTRSYLESFIDEMNKFDEVTECYHVAGGFDFFLKVIIKDMEAYEAFLLTKLSVNTNIAHVQSSFVLSRSKHSTALRVRK</sequence>
<keyword evidence="2" id="KW-0238">DNA-binding</keyword>
<dbReference type="GO" id="GO:0006355">
    <property type="term" value="P:regulation of DNA-templated transcription"/>
    <property type="evidence" value="ECO:0007669"/>
    <property type="project" value="UniProtKB-ARBA"/>
</dbReference>
<dbReference type="InterPro" id="IPR019888">
    <property type="entry name" value="Tscrpt_reg_AsnC-like"/>
</dbReference>
<dbReference type="Gene3D" id="1.10.10.10">
    <property type="entry name" value="Winged helix-like DNA-binding domain superfamily/Winged helix DNA-binding domain"/>
    <property type="match status" value="1"/>
</dbReference>
<dbReference type="Gene3D" id="3.30.70.920">
    <property type="match status" value="1"/>
</dbReference>
<keyword evidence="6" id="KW-1185">Reference proteome</keyword>
<dbReference type="InterPro" id="IPR036390">
    <property type="entry name" value="WH_DNA-bd_sf"/>
</dbReference>
<dbReference type="GO" id="GO:0043200">
    <property type="term" value="P:response to amino acid"/>
    <property type="evidence" value="ECO:0007669"/>
    <property type="project" value="TreeGrafter"/>
</dbReference>
<evidence type="ECO:0000313" key="5">
    <source>
        <dbReference type="EMBL" id="MBL6445962.1"/>
    </source>
</evidence>
<proteinExistence type="predicted"/>
<dbReference type="SUPFAM" id="SSF54909">
    <property type="entry name" value="Dimeric alpha+beta barrel"/>
    <property type="match status" value="1"/>
</dbReference>
<dbReference type="InterPro" id="IPR000485">
    <property type="entry name" value="AsnC-type_HTH_dom"/>
</dbReference>
<dbReference type="CDD" id="cd00090">
    <property type="entry name" value="HTH_ARSR"/>
    <property type="match status" value="1"/>
</dbReference>
<dbReference type="PANTHER" id="PTHR30154:SF34">
    <property type="entry name" value="TRANSCRIPTIONAL REGULATOR AZLB"/>
    <property type="match status" value="1"/>
</dbReference>
<keyword evidence="3" id="KW-0804">Transcription</keyword>
<dbReference type="GO" id="GO:0043565">
    <property type="term" value="F:sequence-specific DNA binding"/>
    <property type="evidence" value="ECO:0007669"/>
    <property type="project" value="InterPro"/>
</dbReference>
<dbReference type="GO" id="GO:0005829">
    <property type="term" value="C:cytosol"/>
    <property type="evidence" value="ECO:0007669"/>
    <property type="project" value="TreeGrafter"/>
</dbReference>
<keyword evidence="1" id="KW-0805">Transcription regulation</keyword>
<protein>
    <submittedName>
        <fullName evidence="5">Lrp/AsnC family transcriptional regulator</fullName>
    </submittedName>
</protein>
<feature type="domain" description="HTH asnC-type" evidence="4">
    <location>
        <begin position="5"/>
        <end position="66"/>
    </location>
</feature>
<dbReference type="InterPro" id="IPR011008">
    <property type="entry name" value="Dimeric_a/b-barrel"/>
</dbReference>
<reference evidence="5" key="1">
    <citation type="submission" date="2021-01" db="EMBL/GenBank/DDBJ databases">
        <title>Fulvivirga kasyanovii gen. nov., sp nov., a novel member of the phylum Bacteroidetes isolated from seawater in a mussel farm.</title>
        <authorList>
            <person name="Zhao L.-H."/>
            <person name="Wang Z.-J."/>
        </authorList>
    </citation>
    <scope>NUCLEOTIDE SEQUENCE</scope>
    <source>
        <strain evidence="5">29W222</strain>
    </source>
</reference>
<dbReference type="Pfam" id="PF13412">
    <property type="entry name" value="HTH_24"/>
    <property type="match status" value="1"/>
</dbReference>
<name>A0A937FWJ1_9BACT</name>
<dbReference type="EMBL" id="JAEUGD010000020">
    <property type="protein sequence ID" value="MBL6445962.1"/>
    <property type="molecule type" value="Genomic_DNA"/>
</dbReference>
<dbReference type="InterPro" id="IPR019887">
    <property type="entry name" value="Tscrpt_reg_AsnC/Lrp_C"/>
</dbReference>
<dbReference type="PRINTS" id="PR00033">
    <property type="entry name" value="HTHASNC"/>
</dbReference>
<evidence type="ECO:0000259" key="4">
    <source>
        <dbReference type="PROSITE" id="PS50956"/>
    </source>
</evidence>
<evidence type="ECO:0000256" key="1">
    <source>
        <dbReference type="ARBA" id="ARBA00023015"/>
    </source>
</evidence>
<comment type="caution">
    <text evidence="5">The sequence shown here is derived from an EMBL/GenBank/DDBJ whole genome shotgun (WGS) entry which is preliminary data.</text>
</comment>
<gene>
    <name evidence="5" type="ORF">JMN32_06560</name>
</gene>
<dbReference type="PANTHER" id="PTHR30154">
    <property type="entry name" value="LEUCINE-RESPONSIVE REGULATORY PROTEIN"/>
    <property type="match status" value="1"/>
</dbReference>
<dbReference type="InterPro" id="IPR011991">
    <property type="entry name" value="ArsR-like_HTH"/>
</dbReference>
<dbReference type="SMART" id="SM00344">
    <property type="entry name" value="HTH_ASNC"/>
    <property type="match status" value="1"/>
</dbReference>
<dbReference type="SUPFAM" id="SSF46785">
    <property type="entry name" value="Winged helix' DNA-binding domain"/>
    <property type="match status" value="1"/>
</dbReference>
<dbReference type="PROSITE" id="PS50956">
    <property type="entry name" value="HTH_ASNC_2"/>
    <property type="match status" value="1"/>
</dbReference>
<dbReference type="Proteomes" id="UP000614216">
    <property type="component" value="Unassembled WGS sequence"/>
</dbReference>